<dbReference type="Proteomes" id="UP001225596">
    <property type="component" value="Unassembled WGS sequence"/>
</dbReference>
<comment type="caution">
    <text evidence="2">The sequence shown here is derived from an EMBL/GenBank/DDBJ whole genome shotgun (WGS) entry which is preliminary data.</text>
</comment>
<dbReference type="EMBL" id="JAUYVH010000001">
    <property type="protein sequence ID" value="MDQ9169329.1"/>
    <property type="molecule type" value="Genomic_DNA"/>
</dbReference>
<accession>A0ABU1BKH0</accession>
<keyword evidence="1" id="KW-1133">Transmembrane helix</keyword>
<feature type="transmembrane region" description="Helical" evidence="1">
    <location>
        <begin position="27"/>
        <end position="49"/>
    </location>
</feature>
<organism evidence="2 3">
    <name type="scientific">Keguizhuia sedimenti</name>
    <dbReference type="NCBI Taxonomy" id="3064264"/>
    <lineage>
        <taxon>Bacteria</taxon>
        <taxon>Pseudomonadati</taxon>
        <taxon>Pseudomonadota</taxon>
        <taxon>Betaproteobacteria</taxon>
        <taxon>Burkholderiales</taxon>
        <taxon>Oxalobacteraceae</taxon>
        <taxon>Keguizhuia</taxon>
    </lineage>
</organism>
<keyword evidence="1" id="KW-0812">Transmembrane</keyword>
<sequence length="50" mass="5439">MKSLTYSSASVIQRQHGYVSRKDRPKALVCMALSAIISVSAITLIIAVFL</sequence>
<dbReference type="RefSeq" id="WP_338435201.1">
    <property type="nucleotide sequence ID" value="NZ_JAUYVH010000001.1"/>
</dbReference>
<evidence type="ECO:0000313" key="2">
    <source>
        <dbReference type="EMBL" id="MDQ9169329.1"/>
    </source>
</evidence>
<keyword evidence="3" id="KW-1185">Reference proteome</keyword>
<gene>
    <name evidence="2" type="ORF">Q8A64_02775</name>
</gene>
<evidence type="ECO:0000313" key="3">
    <source>
        <dbReference type="Proteomes" id="UP001225596"/>
    </source>
</evidence>
<protein>
    <submittedName>
        <fullName evidence="2">Uncharacterized protein</fullName>
    </submittedName>
</protein>
<evidence type="ECO:0000256" key="1">
    <source>
        <dbReference type="SAM" id="Phobius"/>
    </source>
</evidence>
<keyword evidence="1" id="KW-0472">Membrane</keyword>
<name>A0ABU1BKH0_9BURK</name>
<reference evidence="2 3" key="1">
    <citation type="submission" date="2023-08" db="EMBL/GenBank/DDBJ databases">
        <title>Oxalobacteraceae gen .nov., isolated from river sludge outside the plant.</title>
        <authorList>
            <person name="Zhao S.Y."/>
        </authorList>
    </citation>
    <scope>NUCLEOTIDE SEQUENCE [LARGE SCALE GENOMIC DNA]</scope>
    <source>
        <strain evidence="2 3">R-40</strain>
    </source>
</reference>
<proteinExistence type="predicted"/>